<dbReference type="Gene3D" id="2.60.40.420">
    <property type="entry name" value="Cupredoxins - blue copper proteins"/>
    <property type="match status" value="1"/>
</dbReference>
<organism evidence="4 5">
    <name type="scientific">Ornithinibacillus xuwenensis</name>
    <dbReference type="NCBI Taxonomy" id="3144668"/>
    <lineage>
        <taxon>Bacteria</taxon>
        <taxon>Bacillati</taxon>
        <taxon>Bacillota</taxon>
        <taxon>Bacilli</taxon>
        <taxon>Bacillales</taxon>
        <taxon>Bacillaceae</taxon>
        <taxon>Ornithinibacillus</taxon>
    </lineage>
</organism>
<evidence type="ECO:0000256" key="2">
    <source>
        <dbReference type="SAM" id="SignalP"/>
    </source>
</evidence>
<dbReference type="InterPro" id="IPR028096">
    <property type="entry name" value="EfeO_Cupredoxin"/>
</dbReference>
<name>A0ABU9XJA4_9BACI</name>
<dbReference type="RefSeq" id="WP_345825025.1">
    <property type="nucleotide sequence ID" value="NZ_JBDIML010000003.1"/>
</dbReference>
<feature type="chain" id="PRO_5046284557" evidence="2">
    <location>
        <begin position="19"/>
        <end position="136"/>
    </location>
</feature>
<protein>
    <submittedName>
        <fullName evidence="4">Cupredoxin domain-containing protein</fullName>
    </submittedName>
</protein>
<reference evidence="4 5" key="1">
    <citation type="submission" date="2024-05" db="EMBL/GenBank/DDBJ databases">
        <authorList>
            <person name="Haq I."/>
            <person name="Ullah Z."/>
            <person name="Ahmad R."/>
            <person name="Li M."/>
            <person name="Tong Y."/>
        </authorList>
    </citation>
    <scope>NUCLEOTIDE SEQUENCE [LARGE SCALE GENOMIC DNA]</scope>
    <source>
        <strain evidence="4 5">16A2E</strain>
    </source>
</reference>
<feature type="signal peptide" evidence="2">
    <location>
        <begin position="1"/>
        <end position="18"/>
    </location>
</feature>
<evidence type="ECO:0000259" key="3">
    <source>
        <dbReference type="Pfam" id="PF13473"/>
    </source>
</evidence>
<evidence type="ECO:0000256" key="1">
    <source>
        <dbReference type="SAM" id="MobiDB-lite"/>
    </source>
</evidence>
<feature type="region of interest" description="Disordered" evidence="1">
    <location>
        <begin position="24"/>
        <end position="51"/>
    </location>
</feature>
<dbReference type="SUPFAM" id="SSF49503">
    <property type="entry name" value="Cupredoxins"/>
    <property type="match status" value="1"/>
</dbReference>
<dbReference type="EMBL" id="JBDIML010000003">
    <property type="protein sequence ID" value="MEN2767553.1"/>
    <property type="molecule type" value="Genomic_DNA"/>
</dbReference>
<accession>A0ABU9XJA4</accession>
<evidence type="ECO:0000313" key="4">
    <source>
        <dbReference type="EMBL" id="MEN2767553.1"/>
    </source>
</evidence>
<comment type="caution">
    <text evidence="4">The sequence shown here is derived from an EMBL/GenBank/DDBJ whole genome shotgun (WGS) entry which is preliminary data.</text>
</comment>
<feature type="domain" description="EfeO-type cupredoxin-like" evidence="3">
    <location>
        <begin position="43"/>
        <end position="123"/>
    </location>
</feature>
<evidence type="ECO:0000313" key="5">
    <source>
        <dbReference type="Proteomes" id="UP001444625"/>
    </source>
</evidence>
<dbReference type="Pfam" id="PF13473">
    <property type="entry name" value="Cupredoxin_1"/>
    <property type="match status" value="1"/>
</dbReference>
<gene>
    <name evidence="4" type="ORF">ABC228_10170</name>
</gene>
<keyword evidence="2" id="KW-0732">Signal</keyword>
<dbReference type="Proteomes" id="UP001444625">
    <property type="component" value="Unassembled WGS sequence"/>
</dbReference>
<dbReference type="InterPro" id="IPR008972">
    <property type="entry name" value="Cupredoxin"/>
</dbReference>
<proteinExistence type="predicted"/>
<feature type="compositionally biased region" description="Low complexity" evidence="1">
    <location>
        <begin position="24"/>
        <end position="40"/>
    </location>
</feature>
<keyword evidence="5" id="KW-1185">Reference proteome</keyword>
<sequence>MKRSLLATLLISIILLLAACGGEDTDTGSDSTDNGSSDTEQSTETAAADPNNEVNLVATNFEFEKDQYVVKSGEEVKVTLTNKEGNHGISIDDFDVMIQGDGEATFTPTEPGEYKIYCNIMCGEGHADMVATLIVQ</sequence>
<dbReference type="PROSITE" id="PS51257">
    <property type="entry name" value="PROKAR_LIPOPROTEIN"/>
    <property type="match status" value="1"/>
</dbReference>